<dbReference type="EMBL" id="OX459960">
    <property type="protein sequence ID" value="CAI9165525.1"/>
    <property type="molecule type" value="Genomic_DNA"/>
</dbReference>
<gene>
    <name evidence="1" type="ORF">MRATA1EN1_LOCUS14487</name>
</gene>
<accession>A0ABN8YV98</accession>
<protein>
    <submittedName>
        <fullName evidence="1">Uncharacterized protein</fullName>
    </submittedName>
</protein>
<evidence type="ECO:0000313" key="2">
    <source>
        <dbReference type="Proteomes" id="UP001176941"/>
    </source>
</evidence>
<proteinExistence type="predicted"/>
<sequence length="101" mass="11436">MDILMLKTPKYTLAAKTPDSGCLFHVSPWMISGHLKYTQNGILSFQSNRLQTQPSLLKFMATPYFLLLGSEILIILDFFFSHIPSPFIQRNHAGLPSKPII</sequence>
<name>A0ABN8YV98_RANTA</name>
<evidence type="ECO:0000313" key="1">
    <source>
        <dbReference type="EMBL" id="CAI9165525.1"/>
    </source>
</evidence>
<keyword evidence="2" id="KW-1185">Reference proteome</keyword>
<organism evidence="1 2">
    <name type="scientific">Rangifer tarandus platyrhynchus</name>
    <name type="common">Svalbard reindeer</name>
    <dbReference type="NCBI Taxonomy" id="3082113"/>
    <lineage>
        <taxon>Eukaryota</taxon>
        <taxon>Metazoa</taxon>
        <taxon>Chordata</taxon>
        <taxon>Craniata</taxon>
        <taxon>Vertebrata</taxon>
        <taxon>Euteleostomi</taxon>
        <taxon>Mammalia</taxon>
        <taxon>Eutheria</taxon>
        <taxon>Laurasiatheria</taxon>
        <taxon>Artiodactyla</taxon>
        <taxon>Ruminantia</taxon>
        <taxon>Pecora</taxon>
        <taxon>Cervidae</taxon>
        <taxon>Odocoileinae</taxon>
        <taxon>Rangifer</taxon>
    </lineage>
</organism>
<dbReference type="Proteomes" id="UP001176941">
    <property type="component" value="Chromosome 24"/>
</dbReference>
<reference evidence="1" key="1">
    <citation type="submission" date="2023-04" db="EMBL/GenBank/DDBJ databases">
        <authorList>
            <consortium name="ELIXIR-Norway"/>
        </authorList>
    </citation>
    <scope>NUCLEOTIDE SEQUENCE [LARGE SCALE GENOMIC DNA]</scope>
</reference>